<dbReference type="EC" id="2.7.11.1" evidence="1"/>
<keyword evidence="8" id="KW-0472">Membrane</keyword>
<keyword evidence="5 10" id="KW-0418">Kinase</keyword>
<name>J0MR74_9ACTO</name>
<dbReference type="Proteomes" id="UP000002941">
    <property type="component" value="Unassembled WGS sequence"/>
</dbReference>
<dbReference type="SUPFAM" id="SSF56112">
    <property type="entry name" value="Protein kinase-like (PK-like)"/>
    <property type="match status" value="1"/>
</dbReference>
<feature type="compositionally biased region" description="Low complexity" evidence="7">
    <location>
        <begin position="369"/>
        <end position="400"/>
    </location>
</feature>
<proteinExistence type="predicted"/>
<dbReference type="AlphaFoldDB" id="J0MR74"/>
<keyword evidence="2" id="KW-0723">Serine/threonine-protein kinase</keyword>
<evidence type="ECO:0000256" key="3">
    <source>
        <dbReference type="ARBA" id="ARBA00022679"/>
    </source>
</evidence>
<evidence type="ECO:0000256" key="6">
    <source>
        <dbReference type="ARBA" id="ARBA00022840"/>
    </source>
</evidence>
<dbReference type="GO" id="GO:0004674">
    <property type="term" value="F:protein serine/threonine kinase activity"/>
    <property type="evidence" value="ECO:0007669"/>
    <property type="project" value="UniProtKB-KW"/>
</dbReference>
<keyword evidence="11" id="KW-1185">Reference proteome</keyword>
<dbReference type="PROSITE" id="PS50011">
    <property type="entry name" value="PROTEIN_KINASE_DOM"/>
    <property type="match status" value="1"/>
</dbReference>
<dbReference type="InterPro" id="IPR000719">
    <property type="entry name" value="Prot_kinase_dom"/>
</dbReference>
<evidence type="ECO:0000256" key="7">
    <source>
        <dbReference type="SAM" id="MobiDB-lite"/>
    </source>
</evidence>
<dbReference type="PANTHER" id="PTHR43289:SF6">
    <property type="entry name" value="SERINE_THREONINE-PROTEIN KINASE NEKL-3"/>
    <property type="match status" value="1"/>
</dbReference>
<keyword evidence="3" id="KW-0808">Transferase</keyword>
<sequence>MRSLKQRRARSEASRDDESPAAQDTDLPVEVSDELVAAGLAIGEPMGRDRPGHLAPRRALDAAGNDVVLHVVDGGAAEARVLRRLADLRLLRHKAIAGVRRVISLPEGRVGVLSEFIIGADLAVVLGARGGLTRDEAARLLDDLGGALAHLHERGMAHGDVAAANVIVNTDGQPVLIDLLGGALETGTESSAAPERGEGAPATAAADVYSLAALLRQCAAGSPALAERLERVLPDALDADPDRRPSARDLAARAPEIGQPGVIELPDGARLAAGALRAASSRPTRAVASRRGRPSEAGRPVRTWGPGWCPTGRRGRGARLGLVLLALSIALGAAAVARGWRPDWMQASALLATSPSSAPVSAETDDPQGAAMGSADAPDAADSGSTADTADTADATGTASPEAPDMLPIVVELSLARDSALNDNDAEALAATTVPDSPAALADEALLATISDSGERIEELDTMVHSVTGARVGQEAQEVAESWPDATAVRVSQSQAPSVRIGADGSRRAVPAQETRDVVLVLVPGPWRVAEVLQAD</sequence>
<dbReference type="EMBL" id="AKFT01000215">
    <property type="protein sequence ID" value="EJF36749.1"/>
    <property type="molecule type" value="Genomic_DNA"/>
</dbReference>
<gene>
    <name evidence="10" type="ORF">HMPREF1318_2095</name>
</gene>
<keyword evidence="4" id="KW-0547">Nucleotide-binding</keyword>
<evidence type="ECO:0000256" key="8">
    <source>
        <dbReference type="SAM" id="Phobius"/>
    </source>
</evidence>
<keyword evidence="6" id="KW-0067">ATP-binding</keyword>
<feature type="transmembrane region" description="Helical" evidence="8">
    <location>
        <begin position="320"/>
        <end position="340"/>
    </location>
</feature>
<evidence type="ECO:0000256" key="5">
    <source>
        <dbReference type="ARBA" id="ARBA00022777"/>
    </source>
</evidence>
<evidence type="ECO:0000256" key="2">
    <source>
        <dbReference type="ARBA" id="ARBA00022527"/>
    </source>
</evidence>
<feature type="region of interest" description="Disordered" evidence="7">
    <location>
        <begin position="355"/>
        <end position="405"/>
    </location>
</feature>
<evidence type="ECO:0000313" key="11">
    <source>
        <dbReference type="Proteomes" id="UP000002941"/>
    </source>
</evidence>
<dbReference type="SMART" id="SM00220">
    <property type="entry name" value="S_TKc"/>
    <property type="match status" value="1"/>
</dbReference>
<evidence type="ECO:0000256" key="1">
    <source>
        <dbReference type="ARBA" id="ARBA00012513"/>
    </source>
</evidence>
<reference evidence="10 11" key="1">
    <citation type="submission" date="2012-05" db="EMBL/GenBank/DDBJ databases">
        <authorList>
            <person name="Harkins D.M."/>
            <person name="Madupu R."/>
            <person name="Durkin A.S."/>
            <person name="Torralba M."/>
            <person name="Methe B."/>
            <person name="Sutton G.G."/>
            <person name="Nelson K.E."/>
        </authorList>
    </citation>
    <scope>NUCLEOTIDE SEQUENCE [LARGE SCALE GENOMIC DNA]</scope>
    <source>
        <strain evidence="10 11">F0489</strain>
    </source>
</reference>
<dbReference type="PANTHER" id="PTHR43289">
    <property type="entry name" value="MITOGEN-ACTIVATED PROTEIN KINASE KINASE KINASE 20-RELATED"/>
    <property type="match status" value="1"/>
</dbReference>
<feature type="region of interest" description="Disordered" evidence="7">
    <location>
        <begin position="1"/>
        <end position="28"/>
    </location>
</feature>
<dbReference type="Pfam" id="PF00069">
    <property type="entry name" value="Pkinase"/>
    <property type="match status" value="1"/>
</dbReference>
<accession>J0MR74</accession>
<feature type="domain" description="Protein kinase" evidence="9">
    <location>
        <begin position="40"/>
        <end position="257"/>
    </location>
</feature>
<keyword evidence="8" id="KW-1133">Transmembrane helix</keyword>
<evidence type="ECO:0000259" key="9">
    <source>
        <dbReference type="PROSITE" id="PS50011"/>
    </source>
</evidence>
<dbReference type="eggNOG" id="COG0515">
    <property type="taxonomic scope" value="Bacteria"/>
</dbReference>
<evidence type="ECO:0000313" key="10">
    <source>
        <dbReference type="EMBL" id="EJF36749.1"/>
    </source>
</evidence>
<evidence type="ECO:0000256" key="4">
    <source>
        <dbReference type="ARBA" id="ARBA00022741"/>
    </source>
</evidence>
<dbReference type="GO" id="GO:0005524">
    <property type="term" value="F:ATP binding"/>
    <property type="evidence" value="ECO:0007669"/>
    <property type="project" value="UniProtKB-KW"/>
</dbReference>
<dbReference type="PATRIC" id="fig|1125718.3.peg.2787"/>
<feature type="region of interest" description="Disordered" evidence="7">
    <location>
        <begin position="282"/>
        <end position="304"/>
    </location>
</feature>
<comment type="caution">
    <text evidence="10">The sequence shown here is derived from an EMBL/GenBank/DDBJ whole genome shotgun (WGS) entry which is preliminary data.</text>
</comment>
<keyword evidence="8" id="KW-0812">Transmembrane</keyword>
<feature type="compositionally biased region" description="Basic and acidic residues" evidence="7">
    <location>
        <begin position="9"/>
        <end position="18"/>
    </location>
</feature>
<protein>
    <recommendedName>
        <fullName evidence="1">non-specific serine/threonine protein kinase</fullName>
        <ecNumber evidence="1">2.7.11.1</ecNumber>
    </recommendedName>
</protein>
<dbReference type="InterPro" id="IPR011009">
    <property type="entry name" value="Kinase-like_dom_sf"/>
</dbReference>
<dbReference type="Gene3D" id="1.10.510.10">
    <property type="entry name" value="Transferase(Phosphotransferase) domain 1"/>
    <property type="match status" value="1"/>
</dbReference>
<dbReference type="RefSeq" id="WP_008733868.1">
    <property type="nucleotide sequence ID" value="NZ_AKFT01000215.1"/>
</dbReference>
<organism evidence="10 11">
    <name type="scientific">Actinomyces massiliensis F0489</name>
    <dbReference type="NCBI Taxonomy" id="1125718"/>
    <lineage>
        <taxon>Bacteria</taxon>
        <taxon>Bacillati</taxon>
        <taxon>Actinomycetota</taxon>
        <taxon>Actinomycetes</taxon>
        <taxon>Actinomycetales</taxon>
        <taxon>Actinomycetaceae</taxon>
        <taxon>Actinomyces</taxon>
    </lineage>
</organism>